<keyword evidence="11" id="KW-1185">Reference proteome</keyword>
<dbReference type="Gene3D" id="3.20.20.140">
    <property type="entry name" value="Metal-dependent hydrolases"/>
    <property type="match status" value="1"/>
</dbReference>
<evidence type="ECO:0000256" key="1">
    <source>
        <dbReference type="ARBA" id="ARBA00004970"/>
    </source>
</evidence>
<dbReference type="SMART" id="SM00481">
    <property type="entry name" value="POLIIIAc"/>
    <property type="match status" value="1"/>
</dbReference>
<evidence type="ECO:0000256" key="2">
    <source>
        <dbReference type="ARBA" id="ARBA00009152"/>
    </source>
</evidence>
<comment type="similarity">
    <text evidence="2 8">Belongs to the PHP hydrolase family. HisK subfamily.</text>
</comment>
<evidence type="ECO:0000256" key="7">
    <source>
        <dbReference type="ARBA" id="ARBA00049158"/>
    </source>
</evidence>
<evidence type="ECO:0000259" key="9">
    <source>
        <dbReference type="SMART" id="SM00481"/>
    </source>
</evidence>
<name>A0ABS1IXY0_9FIRM</name>
<dbReference type="PANTHER" id="PTHR21039">
    <property type="entry name" value="HISTIDINOL PHOSPHATASE-RELATED"/>
    <property type="match status" value="1"/>
</dbReference>
<evidence type="ECO:0000256" key="4">
    <source>
        <dbReference type="ARBA" id="ARBA00022605"/>
    </source>
</evidence>
<keyword evidence="6 8" id="KW-0368">Histidine biosynthesis</keyword>
<proteinExistence type="inferred from homology"/>
<dbReference type="Pfam" id="PF02811">
    <property type="entry name" value="PHP"/>
    <property type="match status" value="1"/>
</dbReference>
<dbReference type="InterPro" id="IPR003141">
    <property type="entry name" value="Pol/His_phosphatase_N"/>
</dbReference>
<dbReference type="InterPro" id="IPR004013">
    <property type="entry name" value="PHP_dom"/>
</dbReference>
<evidence type="ECO:0000256" key="6">
    <source>
        <dbReference type="ARBA" id="ARBA00023102"/>
    </source>
</evidence>
<evidence type="ECO:0000256" key="5">
    <source>
        <dbReference type="ARBA" id="ARBA00022801"/>
    </source>
</evidence>
<comment type="caution">
    <text evidence="10">The sequence shown here is derived from an EMBL/GenBank/DDBJ whole genome shotgun (WGS) entry which is preliminary data.</text>
</comment>
<dbReference type="SUPFAM" id="SSF89550">
    <property type="entry name" value="PHP domain-like"/>
    <property type="match status" value="1"/>
</dbReference>
<keyword evidence="5 8" id="KW-0378">Hydrolase</keyword>
<dbReference type="EMBL" id="JAEPRJ010000001">
    <property type="protein sequence ID" value="MBK5896749.1"/>
    <property type="molecule type" value="Genomic_DNA"/>
</dbReference>
<dbReference type="RefSeq" id="WP_208428305.1">
    <property type="nucleotide sequence ID" value="NZ_JAEPRJ010000001.1"/>
</dbReference>
<comment type="pathway">
    <text evidence="1 8">Amino-acid biosynthesis; L-histidine biosynthesis; L-histidine from 5-phospho-alpha-D-ribose 1-diphosphate: step 8/9.</text>
</comment>
<reference evidence="10 11" key="1">
    <citation type="submission" date="2021-01" db="EMBL/GenBank/DDBJ databases">
        <title>Isolation and description of Catonella massiliensis sp. nov., a novel Catonella species, isolated from a stable periodontitis subject.</title>
        <authorList>
            <person name="Antezack A."/>
            <person name="Boxberger M."/>
            <person name="La Scola B."/>
            <person name="Monnet-Corti V."/>
        </authorList>
    </citation>
    <scope>NUCLEOTIDE SEQUENCE [LARGE SCALE GENOMIC DNA]</scope>
    <source>
        <strain evidence="10 11">Marseille-Q4567</strain>
    </source>
</reference>
<dbReference type="PANTHER" id="PTHR21039:SF0">
    <property type="entry name" value="HISTIDINOL-PHOSPHATASE"/>
    <property type="match status" value="1"/>
</dbReference>
<dbReference type="InterPro" id="IPR016195">
    <property type="entry name" value="Pol/histidinol_Pase-like"/>
</dbReference>
<evidence type="ECO:0000256" key="8">
    <source>
        <dbReference type="RuleBase" id="RU366003"/>
    </source>
</evidence>
<feature type="domain" description="Polymerase/histidinol phosphatase N-terminal" evidence="9">
    <location>
        <begin position="4"/>
        <end position="93"/>
    </location>
</feature>
<comment type="catalytic activity">
    <reaction evidence="7 8">
        <text>L-histidinol phosphate + H2O = L-histidinol + phosphate</text>
        <dbReference type="Rhea" id="RHEA:14465"/>
        <dbReference type="ChEBI" id="CHEBI:15377"/>
        <dbReference type="ChEBI" id="CHEBI:43474"/>
        <dbReference type="ChEBI" id="CHEBI:57699"/>
        <dbReference type="ChEBI" id="CHEBI:57980"/>
        <dbReference type="EC" id="3.1.3.15"/>
    </reaction>
</comment>
<dbReference type="InterPro" id="IPR010140">
    <property type="entry name" value="Histidinol_P_phosphatase_HisJ"/>
</dbReference>
<evidence type="ECO:0000313" key="10">
    <source>
        <dbReference type="EMBL" id="MBK5896749.1"/>
    </source>
</evidence>
<dbReference type="NCBIfam" id="TIGR01856">
    <property type="entry name" value="hisJ_fam"/>
    <property type="match status" value="1"/>
</dbReference>
<accession>A0ABS1IXY0</accession>
<sequence length="279" mass="32259">MIIADMHTHSDFSGDSETPMEKQAEKAVKLGLKHYCFTDHEDLYYPEVQDENGNPVNIFKLDIPTYTAKIKEVKTAFEGKLNILTGIELGLCEKALPEYEELLKEYNFDFVIGSIHLIDGMDPYYPNFWLYHDSKKAVQRYFTIMLEMINKFTDFDTLGHLDYIFRYIRDEAGNPGESHYAYREYASLIDPILKRVIELDKALEVNTAGYKYGLGVPNPQPEVLKRYIKLGGTKITIGSDGHKPEHLAYDFNKCEALLKELGFDGYYIFENRKPIKISF</sequence>
<organism evidence="10 11">
    <name type="scientific">Catonella massiliensis</name>
    <dbReference type="NCBI Taxonomy" id="2799636"/>
    <lineage>
        <taxon>Bacteria</taxon>
        <taxon>Bacillati</taxon>
        <taxon>Bacillota</taxon>
        <taxon>Clostridia</taxon>
        <taxon>Lachnospirales</taxon>
        <taxon>Lachnospiraceae</taxon>
        <taxon>Catonella</taxon>
    </lineage>
</organism>
<evidence type="ECO:0000313" key="11">
    <source>
        <dbReference type="Proteomes" id="UP000604730"/>
    </source>
</evidence>
<keyword evidence="4 8" id="KW-0028">Amino-acid biosynthesis</keyword>
<gene>
    <name evidence="10" type="ORF">JJN12_02965</name>
</gene>
<evidence type="ECO:0000256" key="3">
    <source>
        <dbReference type="ARBA" id="ARBA00013085"/>
    </source>
</evidence>
<dbReference type="EC" id="3.1.3.15" evidence="3 8"/>
<dbReference type="Proteomes" id="UP000604730">
    <property type="component" value="Unassembled WGS sequence"/>
</dbReference>
<protein>
    <recommendedName>
        <fullName evidence="3 8">Histidinol-phosphatase</fullName>
        <shortName evidence="8">HolPase</shortName>
        <ecNumber evidence="3 8">3.1.3.15</ecNumber>
    </recommendedName>
</protein>